<organism evidence="1 2">
    <name type="scientific">Geococcyx californianus</name>
    <name type="common">Greater roadrunner</name>
    <name type="synonym">Saurothera californiana</name>
    <dbReference type="NCBI Taxonomy" id="8947"/>
    <lineage>
        <taxon>Eukaryota</taxon>
        <taxon>Metazoa</taxon>
        <taxon>Chordata</taxon>
        <taxon>Craniata</taxon>
        <taxon>Vertebrata</taxon>
        <taxon>Euteleostomi</taxon>
        <taxon>Archelosauria</taxon>
        <taxon>Archosauria</taxon>
        <taxon>Dinosauria</taxon>
        <taxon>Saurischia</taxon>
        <taxon>Theropoda</taxon>
        <taxon>Coelurosauria</taxon>
        <taxon>Aves</taxon>
        <taxon>Neognathae</taxon>
        <taxon>Neoaves</taxon>
        <taxon>Otidimorphae</taxon>
        <taxon>Cuculiformes</taxon>
        <taxon>Neomorphidae</taxon>
        <taxon>Geococcyx</taxon>
    </lineage>
</organism>
<proteinExistence type="predicted"/>
<feature type="non-terminal residue" evidence="1">
    <location>
        <position position="141"/>
    </location>
</feature>
<feature type="non-terminal residue" evidence="1">
    <location>
        <position position="1"/>
    </location>
</feature>
<dbReference type="AlphaFoldDB" id="A0A7K4JXA0"/>
<dbReference type="EMBL" id="VWPV01208974">
    <property type="protein sequence ID" value="NWH69179.1"/>
    <property type="molecule type" value="Genomic_DNA"/>
</dbReference>
<keyword evidence="2" id="KW-1185">Reference proteome</keyword>
<evidence type="ECO:0000313" key="2">
    <source>
        <dbReference type="Proteomes" id="UP000531151"/>
    </source>
</evidence>
<name>A0A7K4JXA0_GEOCA</name>
<accession>A0A7K4JXA0</accession>
<dbReference type="Proteomes" id="UP000531151">
    <property type="component" value="Unassembled WGS sequence"/>
</dbReference>
<sequence>ITYRLLVMLQPPPGHSFRQEMDTTGQLPAKPSSIRVVPVCMCSREQQLGDVFCFLHHTEEQLPRTAHALYRLHTLCKGPYLDSEKISCWVHLLVRSAWLLLPQSHFMQLSVLTSSDSFRFQLTSTSKMEICIEMKLEVELA</sequence>
<reference evidence="1 2" key="1">
    <citation type="submission" date="2019-09" db="EMBL/GenBank/DDBJ databases">
        <title>Bird 10,000 Genomes (B10K) Project - Family phase.</title>
        <authorList>
            <person name="Zhang G."/>
        </authorList>
    </citation>
    <scope>NUCLEOTIDE SEQUENCE [LARGE SCALE GENOMIC DNA]</scope>
    <source>
        <strain evidence="1">B10K-CU-031-07</strain>
        <tissue evidence="1">Muscle</tissue>
    </source>
</reference>
<comment type="caution">
    <text evidence="1">The sequence shown here is derived from an EMBL/GenBank/DDBJ whole genome shotgun (WGS) entry which is preliminary data.</text>
</comment>
<gene>
    <name evidence="1" type="primary">Itpripl1_3</name>
    <name evidence="1" type="ORF">GEOCAL_R14423</name>
</gene>
<dbReference type="OrthoDB" id="9390510at2759"/>
<protein>
    <submittedName>
        <fullName evidence="1">IPIL1 protein</fullName>
    </submittedName>
</protein>
<evidence type="ECO:0000313" key="1">
    <source>
        <dbReference type="EMBL" id="NWH69179.1"/>
    </source>
</evidence>